<reference evidence="1 2" key="1">
    <citation type="submission" date="2020-04" db="EMBL/GenBank/DDBJ databases">
        <authorList>
            <person name="De Canck E."/>
        </authorList>
    </citation>
    <scope>NUCLEOTIDE SEQUENCE [LARGE SCALE GENOMIC DNA]</scope>
    <source>
        <strain evidence="1 2">LMG 28688</strain>
    </source>
</reference>
<evidence type="ECO:0000313" key="1">
    <source>
        <dbReference type="EMBL" id="CAB3810696.1"/>
    </source>
</evidence>
<evidence type="ECO:0000313" key="2">
    <source>
        <dbReference type="Proteomes" id="UP000494119"/>
    </source>
</evidence>
<proteinExistence type="predicted"/>
<protein>
    <submittedName>
        <fullName evidence="1">Uncharacterized protein</fullName>
    </submittedName>
</protein>
<sequence length="36" mass="3734">MAASMRSVVRMAYSGRLAGSSEIAWVLSVAMGAMVS</sequence>
<organism evidence="1 2">
    <name type="scientific">Paraburkholderia caffeinitolerans</name>
    <dbReference type="NCBI Taxonomy" id="1723730"/>
    <lineage>
        <taxon>Bacteria</taxon>
        <taxon>Pseudomonadati</taxon>
        <taxon>Pseudomonadota</taxon>
        <taxon>Betaproteobacteria</taxon>
        <taxon>Burkholderiales</taxon>
        <taxon>Burkholderiaceae</taxon>
        <taxon>Paraburkholderia</taxon>
    </lineage>
</organism>
<dbReference type="AlphaFoldDB" id="A0A6J5H1A7"/>
<dbReference type="Proteomes" id="UP000494119">
    <property type="component" value="Unassembled WGS sequence"/>
</dbReference>
<name>A0A6J5H1A7_9BURK</name>
<dbReference type="EMBL" id="CADIKL010000121">
    <property type="protein sequence ID" value="CAB3810696.1"/>
    <property type="molecule type" value="Genomic_DNA"/>
</dbReference>
<accession>A0A6J5H1A7</accession>
<gene>
    <name evidence="1" type="ORF">LMG28688_07285</name>
</gene>
<keyword evidence="2" id="KW-1185">Reference proteome</keyword>